<dbReference type="Gene3D" id="2.130.10.10">
    <property type="entry name" value="YVTN repeat-like/Quinoprotein amine dehydrogenase"/>
    <property type="match status" value="2"/>
</dbReference>
<dbReference type="PANTHER" id="PTHR47199:SF2">
    <property type="entry name" value="PHOTOSYSTEM II STABILITY_ASSEMBLY FACTOR HCF136, CHLOROPLASTIC"/>
    <property type="match status" value="1"/>
</dbReference>
<evidence type="ECO:0000259" key="4">
    <source>
        <dbReference type="Pfam" id="PF06452"/>
    </source>
</evidence>
<dbReference type="GO" id="GO:0004553">
    <property type="term" value="F:hydrolase activity, hydrolyzing O-glycosyl compounds"/>
    <property type="evidence" value="ECO:0007669"/>
    <property type="project" value="InterPro"/>
</dbReference>
<dbReference type="Pfam" id="PF14870">
    <property type="entry name" value="PSII_BNR"/>
    <property type="match status" value="1"/>
</dbReference>
<dbReference type="InterPro" id="IPR028203">
    <property type="entry name" value="PSII_CF48-like_dom"/>
</dbReference>
<protein>
    <submittedName>
        <fullName evidence="6">Ycf48-like protein</fullName>
    </submittedName>
</protein>
<evidence type="ECO:0000256" key="3">
    <source>
        <dbReference type="SAM" id="SignalP"/>
    </source>
</evidence>
<reference evidence="6 7" key="1">
    <citation type="submission" date="2019-02" db="EMBL/GenBank/DDBJ databases">
        <title>Deep-cultivation of Planctomycetes and their phenomic and genomic characterization uncovers novel biology.</title>
        <authorList>
            <person name="Wiegand S."/>
            <person name="Jogler M."/>
            <person name="Boedeker C."/>
            <person name="Pinto D."/>
            <person name="Vollmers J."/>
            <person name="Rivas-Marin E."/>
            <person name="Kohn T."/>
            <person name="Peeters S.H."/>
            <person name="Heuer A."/>
            <person name="Rast P."/>
            <person name="Oberbeckmann S."/>
            <person name="Bunk B."/>
            <person name="Jeske O."/>
            <person name="Meyerdierks A."/>
            <person name="Storesund J.E."/>
            <person name="Kallscheuer N."/>
            <person name="Luecker S."/>
            <person name="Lage O.M."/>
            <person name="Pohl T."/>
            <person name="Merkel B.J."/>
            <person name="Hornburger P."/>
            <person name="Mueller R.-W."/>
            <person name="Bruemmer F."/>
            <person name="Labrenz M."/>
            <person name="Spormann A.M."/>
            <person name="Op den Camp H."/>
            <person name="Overmann J."/>
            <person name="Amann R."/>
            <person name="Jetten M.S.M."/>
            <person name="Mascher T."/>
            <person name="Medema M.H."/>
            <person name="Devos D.P."/>
            <person name="Kaster A.-K."/>
            <person name="Ovreas L."/>
            <person name="Rohde M."/>
            <person name="Galperin M.Y."/>
            <person name="Jogler C."/>
        </authorList>
    </citation>
    <scope>NUCLEOTIDE SEQUENCE [LARGE SCALE GENOMIC DNA]</scope>
    <source>
        <strain evidence="6 7">ETA_A1</strain>
    </source>
</reference>
<dbReference type="GO" id="GO:0009523">
    <property type="term" value="C:photosystem II"/>
    <property type="evidence" value="ECO:0007669"/>
    <property type="project" value="UniProtKB-KW"/>
</dbReference>
<dbReference type="EMBL" id="CP036273">
    <property type="protein sequence ID" value="QDU24062.1"/>
    <property type="molecule type" value="Genomic_DNA"/>
</dbReference>
<dbReference type="PANTHER" id="PTHR47199">
    <property type="entry name" value="PHOTOSYSTEM II STABILITY/ASSEMBLY FACTOR HCF136, CHLOROPLASTIC"/>
    <property type="match status" value="1"/>
</dbReference>
<feature type="chain" id="PRO_5022139503" evidence="3">
    <location>
        <begin position="21"/>
        <end position="1030"/>
    </location>
</feature>
<dbReference type="Pfam" id="PF06452">
    <property type="entry name" value="CBM9_1"/>
    <property type="match status" value="1"/>
</dbReference>
<evidence type="ECO:0000256" key="1">
    <source>
        <dbReference type="ARBA" id="ARBA00022531"/>
    </source>
</evidence>
<dbReference type="SUPFAM" id="SSF49344">
    <property type="entry name" value="CBD9-like"/>
    <property type="match status" value="1"/>
</dbReference>
<sequence length="1030" mass="109460" precursor="true">MTRRLLALLALFALAPAAHAQPPVAFADAAVRAVQFVDKDEGWAVGDDGVVWHSIDGGAHWERQKTGSRASLRGVHFQNPYTGWAVGRLDAPNGVSAGVMLKTADGGLTWEEVGVNVLPGLHAVRFFDDKNGFVCGDGSDAFPTGMFHTADGGKTWRPVSGARSPGWRAADFDAQGTGVVAGVWSRLAVVRGGALADADLDPLGGRAVHAIKNTPFRWVAAGDGGLVMTSDDGRRWGAVNLGVPAAVAMSCDFRAVAASGTHVWVAGRPGSVVFHSPDGGKTWETQKTNLTTPVLGMHFLDATTGWAVGELGTIARTTDGGRTWTASRTGGGRAAVLFLNAHGRGAPLDLAALVGAADGYLCAAVNVMSADPATAHPRAGADAARFAQAVRLAGGAAAETAWAFPLPGHAAGLPPRELLATWDRLHDGKANEQLLRQAVLAVRMWQPEVVVTDPAAADAGAAEVLVLHAAREAFRQAADPACFPEQITALGLHPWAPKKLYALAGSDPAAAVKYDLTEFVRELGESARDAAEPAARVLGVNPVSQRSLKLIAHRQDGAEAHSKLTDGFGLARGGVARRAESGAKFDPVATEERKAAAQKRRHLEGLAFADNLDLAGADRALGALGAELPKLPDDIAARTAHAVATRFAQTGKWAEAREVFALLSMKYPGHPLAVDGYRWLLRYHAGTETRRRVEVQQKLAFGRVSFDPLGGGKVVQAGATGGSKTIVEEDVYRLHDPAMIVKWHQACLDMEPKLTAFGPLYSRDPAAWLALLAARRHVGKHAEADAFLREYFKGSDAATMPPGQDHWRDCLAAELWLADRTLVPTPPKPVAGSAFTETRPLLDGKLDDPCWQAAKVLPLTATSASNRPDDAAAFAAGYKTEAKFAHDGQYLYVAVSCAHPAGKAVAAVAKRDRDADMTGRDRVDITLDLDRDYQTYYRFQVDQRGCLAEDCWGDRTWNPKYFVAFVPGEAGWTCEFAIPLAELTGDRLGGRAWAVNVSRVVPGAGVQTWSGPADAEPRPEGLGLLRFEGR</sequence>
<evidence type="ECO:0000259" key="5">
    <source>
        <dbReference type="Pfam" id="PF14870"/>
    </source>
</evidence>
<dbReference type="GO" id="GO:0016052">
    <property type="term" value="P:carbohydrate catabolic process"/>
    <property type="evidence" value="ECO:0007669"/>
    <property type="project" value="InterPro"/>
</dbReference>
<keyword evidence="1" id="KW-0602">Photosynthesis</keyword>
<dbReference type="InterPro" id="IPR010502">
    <property type="entry name" value="Carb-bd_dom_fam9"/>
</dbReference>
<keyword evidence="7" id="KW-1185">Reference proteome</keyword>
<accession>A0A517Y2X6</accession>
<dbReference type="Gene3D" id="2.60.40.1190">
    <property type="match status" value="1"/>
</dbReference>
<dbReference type="SUPFAM" id="SSF110296">
    <property type="entry name" value="Oligoxyloglucan reducing end-specific cellobiohydrolase"/>
    <property type="match status" value="2"/>
</dbReference>
<feature type="domain" description="Carbohydrate-binding" evidence="4">
    <location>
        <begin position="842"/>
        <end position="983"/>
    </location>
</feature>
<organism evidence="6 7">
    <name type="scientific">Urbifossiella limnaea</name>
    <dbReference type="NCBI Taxonomy" id="2528023"/>
    <lineage>
        <taxon>Bacteria</taxon>
        <taxon>Pseudomonadati</taxon>
        <taxon>Planctomycetota</taxon>
        <taxon>Planctomycetia</taxon>
        <taxon>Gemmatales</taxon>
        <taxon>Gemmataceae</taxon>
        <taxon>Urbifossiella</taxon>
    </lineage>
</organism>
<evidence type="ECO:0000256" key="2">
    <source>
        <dbReference type="ARBA" id="ARBA00023276"/>
    </source>
</evidence>
<name>A0A517Y2X6_9BACT</name>
<feature type="domain" description="Photosynthesis system II assembly factor Ycf48/Hcf136-like" evidence="5">
    <location>
        <begin position="30"/>
        <end position="120"/>
    </location>
</feature>
<proteinExistence type="predicted"/>
<dbReference type="RefSeq" id="WP_145244257.1">
    <property type="nucleotide sequence ID" value="NZ_CP036273.1"/>
</dbReference>
<keyword evidence="3" id="KW-0732">Signal</keyword>
<dbReference type="InterPro" id="IPR015943">
    <property type="entry name" value="WD40/YVTN_repeat-like_dom_sf"/>
</dbReference>
<dbReference type="Proteomes" id="UP000319576">
    <property type="component" value="Chromosome"/>
</dbReference>
<keyword evidence="2" id="KW-0604">Photosystem II</keyword>
<feature type="signal peptide" evidence="3">
    <location>
        <begin position="1"/>
        <end position="20"/>
    </location>
</feature>
<evidence type="ECO:0000313" key="6">
    <source>
        <dbReference type="EMBL" id="QDU24062.1"/>
    </source>
</evidence>
<dbReference type="GO" id="GO:0015979">
    <property type="term" value="P:photosynthesis"/>
    <property type="evidence" value="ECO:0007669"/>
    <property type="project" value="UniProtKB-KW"/>
</dbReference>
<dbReference type="OrthoDB" id="226401at2"/>
<gene>
    <name evidence="6" type="ORF">ETAA1_60730</name>
</gene>
<dbReference type="AlphaFoldDB" id="A0A517Y2X6"/>
<evidence type="ECO:0000313" key="7">
    <source>
        <dbReference type="Proteomes" id="UP000319576"/>
    </source>
</evidence>
<dbReference type="KEGG" id="uli:ETAA1_60730"/>
<dbReference type="GO" id="GO:0030246">
    <property type="term" value="F:carbohydrate binding"/>
    <property type="evidence" value="ECO:0007669"/>
    <property type="project" value="InterPro"/>
</dbReference>